<dbReference type="Proteomes" id="UP000196694">
    <property type="component" value="Unassembled WGS sequence"/>
</dbReference>
<dbReference type="InterPro" id="IPR033749">
    <property type="entry name" value="Polyprenyl_synt_CS"/>
</dbReference>
<dbReference type="AlphaFoldDB" id="A0A211YM83"/>
<reference evidence="7 8" key="1">
    <citation type="submission" date="2017-05" db="EMBL/GenBank/DDBJ databases">
        <title>The draft genome of the hyperthermophilic archaeon 'Pyrodictium delaneyi strain Hulk', an iron and nitrate reducer, reveals the capacity for sulfate reduction.</title>
        <authorList>
            <person name="Demey L.M."/>
            <person name="Miller C."/>
            <person name="Manzella M."/>
            <person name="Reguera G."/>
            <person name="Kashefi K."/>
        </authorList>
    </citation>
    <scope>NUCLEOTIDE SEQUENCE [LARGE SCALE GENOMIC DNA]</scope>
    <source>
        <strain evidence="7 8">Hulk</strain>
    </source>
</reference>
<sequence length="301" mass="33544">MGMQGLNSNQLLEHWREMRQLIDDAIERWLKELPEAKAIDAARYIAMGGKRLRGFLVLEVARSLGARVEDGLDAAVAVELVHAASLALDDIIDEDITRRGAEAAWVKYGLKKTVMVSNLLIPFAQRIVAERYGEEALRRTVQAWLDISRGEVLDAFTSPEELHPDSYIEMIRLKTGALFRLAAELGVIAAGRYSLIDIASKYGETIGIMYQIADDLRDSNDKEKVRSEPSLQLFLRWLNGSGVNKAYTMIKTLLSKAIDFSIKITGNLHDSYLSHLPGFIVNAMLGWVPQVVTRGTTPDTS</sequence>
<dbReference type="PROSITE" id="PS00444">
    <property type="entry name" value="POLYPRENYL_SYNTHASE_2"/>
    <property type="match status" value="1"/>
</dbReference>
<dbReference type="PANTHER" id="PTHR12001:SF85">
    <property type="entry name" value="SHORT CHAIN ISOPRENYL DIPHOSPHATE SYNTHASE"/>
    <property type="match status" value="1"/>
</dbReference>
<keyword evidence="5" id="KW-0460">Magnesium</keyword>
<dbReference type="Pfam" id="PF00348">
    <property type="entry name" value="polyprenyl_synt"/>
    <property type="match status" value="1"/>
</dbReference>
<evidence type="ECO:0000256" key="1">
    <source>
        <dbReference type="ARBA" id="ARBA00001946"/>
    </source>
</evidence>
<keyword evidence="8" id="KW-1185">Reference proteome</keyword>
<evidence type="ECO:0000256" key="4">
    <source>
        <dbReference type="ARBA" id="ARBA00022723"/>
    </source>
</evidence>
<name>A0A211YM83_9CREN</name>
<organism evidence="7 8">
    <name type="scientific">Pyrodictium delaneyi</name>
    <dbReference type="NCBI Taxonomy" id="1273541"/>
    <lineage>
        <taxon>Archaea</taxon>
        <taxon>Thermoproteota</taxon>
        <taxon>Thermoprotei</taxon>
        <taxon>Desulfurococcales</taxon>
        <taxon>Pyrodictiaceae</taxon>
        <taxon>Pyrodictium</taxon>
    </lineage>
</organism>
<evidence type="ECO:0000256" key="2">
    <source>
        <dbReference type="ARBA" id="ARBA00006706"/>
    </source>
</evidence>
<comment type="cofactor">
    <cofactor evidence="1">
        <name>Mg(2+)</name>
        <dbReference type="ChEBI" id="CHEBI:18420"/>
    </cofactor>
</comment>
<protein>
    <recommendedName>
        <fullName evidence="9">Geranylgeranyl pyrophosphate synthase</fullName>
    </recommendedName>
</protein>
<dbReference type="GO" id="GO:0004659">
    <property type="term" value="F:prenyltransferase activity"/>
    <property type="evidence" value="ECO:0007669"/>
    <property type="project" value="InterPro"/>
</dbReference>
<dbReference type="SUPFAM" id="SSF48576">
    <property type="entry name" value="Terpenoid synthases"/>
    <property type="match status" value="1"/>
</dbReference>
<dbReference type="PANTHER" id="PTHR12001">
    <property type="entry name" value="GERANYLGERANYL PYROPHOSPHATE SYNTHASE"/>
    <property type="match status" value="1"/>
</dbReference>
<evidence type="ECO:0000313" key="7">
    <source>
        <dbReference type="EMBL" id="OWJ54066.1"/>
    </source>
</evidence>
<evidence type="ECO:0000256" key="6">
    <source>
        <dbReference type="RuleBase" id="RU004466"/>
    </source>
</evidence>
<keyword evidence="4" id="KW-0479">Metal-binding</keyword>
<comment type="similarity">
    <text evidence="2 6">Belongs to the FPP/GGPP synthase family.</text>
</comment>
<dbReference type="EMBL" id="NCQP01000007">
    <property type="protein sequence ID" value="OWJ54066.1"/>
    <property type="molecule type" value="Genomic_DNA"/>
</dbReference>
<keyword evidence="3 6" id="KW-0808">Transferase</keyword>
<evidence type="ECO:0000256" key="5">
    <source>
        <dbReference type="ARBA" id="ARBA00022842"/>
    </source>
</evidence>
<dbReference type="InterPro" id="IPR008949">
    <property type="entry name" value="Isoprenoid_synthase_dom_sf"/>
</dbReference>
<evidence type="ECO:0000256" key="3">
    <source>
        <dbReference type="ARBA" id="ARBA00022679"/>
    </source>
</evidence>
<dbReference type="GO" id="GO:0046872">
    <property type="term" value="F:metal ion binding"/>
    <property type="evidence" value="ECO:0007669"/>
    <property type="project" value="UniProtKB-KW"/>
</dbReference>
<comment type="caution">
    <text evidence="7">The sequence shown here is derived from an EMBL/GenBank/DDBJ whole genome shotgun (WGS) entry which is preliminary data.</text>
</comment>
<evidence type="ECO:0000313" key="8">
    <source>
        <dbReference type="Proteomes" id="UP000196694"/>
    </source>
</evidence>
<dbReference type="GO" id="GO:0008299">
    <property type="term" value="P:isoprenoid biosynthetic process"/>
    <property type="evidence" value="ECO:0007669"/>
    <property type="project" value="InterPro"/>
</dbReference>
<dbReference type="SFLD" id="SFLDS00005">
    <property type="entry name" value="Isoprenoid_Synthase_Type_I"/>
    <property type="match status" value="1"/>
</dbReference>
<dbReference type="Gene3D" id="1.10.600.10">
    <property type="entry name" value="Farnesyl Diphosphate Synthase"/>
    <property type="match status" value="1"/>
</dbReference>
<evidence type="ECO:0008006" key="9">
    <source>
        <dbReference type="Google" id="ProtNLM"/>
    </source>
</evidence>
<proteinExistence type="inferred from homology"/>
<accession>A0A211YM83</accession>
<dbReference type="InterPro" id="IPR000092">
    <property type="entry name" value="Polyprenyl_synt"/>
</dbReference>
<gene>
    <name evidence="7" type="ORF">Pdsh_09390</name>
</gene>